<accession>A0ABW5I7H2</accession>
<proteinExistence type="predicted"/>
<evidence type="ECO:0000313" key="2">
    <source>
        <dbReference type="Proteomes" id="UP001597542"/>
    </source>
</evidence>
<dbReference type="RefSeq" id="WP_344276096.1">
    <property type="nucleotide sequence ID" value="NZ_BAAAHV010000012.1"/>
</dbReference>
<dbReference type="Gene3D" id="3.10.129.10">
    <property type="entry name" value="Hotdog Thioesterase"/>
    <property type="match status" value="1"/>
</dbReference>
<reference evidence="2" key="1">
    <citation type="journal article" date="2019" name="Int. J. Syst. Evol. Microbiol.">
        <title>The Global Catalogue of Microorganisms (GCM) 10K type strain sequencing project: providing services to taxonomists for standard genome sequencing and annotation.</title>
        <authorList>
            <consortium name="The Broad Institute Genomics Platform"/>
            <consortium name="The Broad Institute Genome Sequencing Center for Infectious Disease"/>
            <person name="Wu L."/>
            <person name="Ma J."/>
        </authorList>
    </citation>
    <scope>NUCLEOTIDE SEQUENCE [LARGE SCALE GENOMIC DNA]</scope>
    <source>
        <strain evidence="2">CGMCC 4.7638</strain>
    </source>
</reference>
<dbReference type="InterPro" id="IPR050563">
    <property type="entry name" value="4-hydroxybenzoyl-CoA_TE"/>
</dbReference>
<organism evidence="1 2">
    <name type="scientific">Amycolatopsis albidoflavus</name>
    <dbReference type="NCBI Taxonomy" id="102226"/>
    <lineage>
        <taxon>Bacteria</taxon>
        <taxon>Bacillati</taxon>
        <taxon>Actinomycetota</taxon>
        <taxon>Actinomycetes</taxon>
        <taxon>Pseudonocardiales</taxon>
        <taxon>Pseudonocardiaceae</taxon>
        <taxon>Amycolatopsis</taxon>
    </lineage>
</organism>
<gene>
    <name evidence="1" type="ORF">ACFSUT_31170</name>
</gene>
<keyword evidence="1" id="KW-0378">Hydrolase</keyword>
<name>A0ABW5I7H2_9PSEU</name>
<dbReference type="EC" id="3.1.2.-" evidence="1"/>
<dbReference type="SUPFAM" id="SSF54637">
    <property type="entry name" value="Thioesterase/thiol ester dehydrase-isomerase"/>
    <property type="match status" value="1"/>
</dbReference>
<dbReference type="PANTHER" id="PTHR31793:SF24">
    <property type="entry name" value="LONG-CHAIN ACYL-COA THIOESTERASE FADM"/>
    <property type="match status" value="1"/>
</dbReference>
<dbReference type="GO" id="GO:0016787">
    <property type="term" value="F:hydrolase activity"/>
    <property type="evidence" value="ECO:0007669"/>
    <property type="project" value="UniProtKB-KW"/>
</dbReference>
<keyword evidence="2" id="KW-1185">Reference proteome</keyword>
<comment type="caution">
    <text evidence="1">The sequence shown here is derived from an EMBL/GenBank/DDBJ whole genome shotgun (WGS) entry which is preliminary data.</text>
</comment>
<dbReference type="PANTHER" id="PTHR31793">
    <property type="entry name" value="4-HYDROXYBENZOYL-COA THIOESTERASE FAMILY MEMBER"/>
    <property type="match status" value="1"/>
</dbReference>
<dbReference type="InterPro" id="IPR029069">
    <property type="entry name" value="HotDog_dom_sf"/>
</dbReference>
<dbReference type="CDD" id="cd00586">
    <property type="entry name" value="4HBT"/>
    <property type="match status" value="1"/>
</dbReference>
<dbReference type="Pfam" id="PF13279">
    <property type="entry name" value="4HBT_2"/>
    <property type="match status" value="1"/>
</dbReference>
<dbReference type="EMBL" id="JBHUKQ010000015">
    <property type="protein sequence ID" value="MFD2484772.1"/>
    <property type="molecule type" value="Genomic_DNA"/>
</dbReference>
<sequence>MPEPFVRNIPTRWTDFDANRHANNAVYLTYLEHLRDSFFIQAGIRRDSTVLASANLTFITAIPLGVTEVRGSLACIRVGRSSITTTETLAADGAPAMEATSVSVYVDEQGRPSPVPDHVRRQLDAYRIPVSTGEEHL</sequence>
<evidence type="ECO:0000313" key="1">
    <source>
        <dbReference type="EMBL" id="MFD2484772.1"/>
    </source>
</evidence>
<protein>
    <submittedName>
        <fullName evidence="1">Acyl-CoA thioesterase</fullName>
        <ecNumber evidence="1">3.1.2.-</ecNumber>
    </submittedName>
</protein>
<dbReference type="Proteomes" id="UP001597542">
    <property type="component" value="Unassembled WGS sequence"/>
</dbReference>